<proteinExistence type="inferred from homology"/>
<reference evidence="4" key="2">
    <citation type="submission" date="2011-01" db="EMBL/GenBank/DDBJ databases">
        <title>The complete genome of Deinococcus maricopensis DSM 21211.</title>
        <authorList>
            <consortium name="US DOE Joint Genome Institute (JGI-PGF)"/>
            <person name="Lucas S."/>
            <person name="Copeland A."/>
            <person name="Lapidus A."/>
            <person name="Goodwin L."/>
            <person name="Pitluck S."/>
            <person name="Kyrpides N."/>
            <person name="Mavromatis K."/>
            <person name="Pagani I."/>
            <person name="Ivanova N."/>
            <person name="Ovchinnikova G."/>
            <person name="Zeytun A."/>
            <person name="Detter J.C."/>
            <person name="Han C."/>
            <person name="Land M."/>
            <person name="Hauser L."/>
            <person name="Markowitz V."/>
            <person name="Cheng J.-F."/>
            <person name="Hugenholtz P."/>
            <person name="Woyke T."/>
            <person name="Wu D."/>
            <person name="Pukall R."/>
            <person name="Gehrich-Schroeter G."/>
            <person name="Brambilla E."/>
            <person name="Klenk H.-P."/>
            <person name="Eisen J.A."/>
        </authorList>
    </citation>
    <scope>NUCLEOTIDE SEQUENCE [LARGE SCALE GENOMIC DNA]</scope>
    <source>
        <strain evidence="4">DSM 21211 / LMG 22137 / NRRL B-23946 / LB-34</strain>
    </source>
</reference>
<dbReference type="KEGG" id="dmr:Deima_3001"/>
<dbReference type="STRING" id="709986.Deima_3001"/>
<comment type="similarity">
    <text evidence="2">Belongs to the CDP-alcohol phosphatidyltransferase class-I family.</text>
</comment>
<evidence type="ECO:0000256" key="2">
    <source>
        <dbReference type="RuleBase" id="RU003750"/>
    </source>
</evidence>
<dbReference type="GO" id="GO:0016780">
    <property type="term" value="F:phosphotransferase activity, for other substituted phosphate groups"/>
    <property type="evidence" value="ECO:0007669"/>
    <property type="project" value="InterPro"/>
</dbReference>
<sequence length="272" mass="30188">MTSRSPLDARATELTRKARPASEWAAERMFRPLAQRLLGPVARTRVRPTTVVLGHTLLGVIAARLIARGGTWTPALLLQIKTVLDNLDGQLARATGQTTETGRYLDTNMDVVVNAAVFMAISRRAGLPATVLLSLILTTDFLWERAYREARGEVFRDAPRQTGDHPWVLGALRGAYALYFVPQERLLGALFERRLRQVTGETPTLEDRVAYAPHVITQVASNLGLSTQLALLGGLLAARRPRAYLWSLPAQAALLAGVQLWRERQVRRRRNA</sequence>
<dbReference type="Gene3D" id="1.20.120.1760">
    <property type="match status" value="1"/>
</dbReference>
<dbReference type="InterPro" id="IPR000462">
    <property type="entry name" value="CDP-OH_P_trans"/>
</dbReference>
<keyword evidence="4" id="KW-1185">Reference proteome</keyword>
<dbReference type="GO" id="GO:0016020">
    <property type="term" value="C:membrane"/>
    <property type="evidence" value="ECO:0007669"/>
    <property type="project" value="InterPro"/>
</dbReference>
<dbReference type="InterPro" id="IPR048254">
    <property type="entry name" value="CDP_ALCOHOL_P_TRANSF_CS"/>
</dbReference>
<dbReference type="Proteomes" id="UP000008635">
    <property type="component" value="Chromosome"/>
</dbReference>
<name>E8U3K6_DEIML</name>
<accession>E8U3K6</accession>
<evidence type="ECO:0000313" key="4">
    <source>
        <dbReference type="Proteomes" id="UP000008635"/>
    </source>
</evidence>
<organism evidence="3 4">
    <name type="scientific">Deinococcus maricopensis (strain DSM 21211 / LMG 22137 / NRRL B-23946 / LB-34)</name>
    <dbReference type="NCBI Taxonomy" id="709986"/>
    <lineage>
        <taxon>Bacteria</taxon>
        <taxon>Thermotogati</taxon>
        <taxon>Deinococcota</taxon>
        <taxon>Deinococci</taxon>
        <taxon>Deinococcales</taxon>
        <taxon>Deinococcaceae</taxon>
        <taxon>Deinococcus</taxon>
    </lineage>
</organism>
<keyword evidence="1 2" id="KW-0808">Transferase</keyword>
<evidence type="ECO:0000256" key="1">
    <source>
        <dbReference type="ARBA" id="ARBA00022679"/>
    </source>
</evidence>
<reference evidence="3 4" key="1">
    <citation type="journal article" date="2011" name="Stand. Genomic Sci.">
        <title>Complete genome sequence of Deinococcus maricopensis type strain (LB-34).</title>
        <authorList>
            <person name="Pukall R."/>
            <person name="Zeytun A."/>
            <person name="Lucas S."/>
            <person name="Lapidus A."/>
            <person name="Hammon N."/>
            <person name="Deshpande S."/>
            <person name="Nolan M."/>
            <person name="Cheng J.F."/>
            <person name="Pitluck S."/>
            <person name="Liolios K."/>
            <person name="Pagani I."/>
            <person name="Mikhailova N."/>
            <person name="Ivanova N."/>
            <person name="Mavromatis K."/>
            <person name="Pati A."/>
            <person name="Tapia R."/>
            <person name="Han C."/>
            <person name="Goodwin L."/>
            <person name="Chen A."/>
            <person name="Palaniappan K."/>
            <person name="Land M."/>
            <person name="Hauser L."/>
            <person name="Chang Y.J."/>
            <person name="Jeffries C.D."/>
            <person name="Brambilla E.M."/>
            <person name="Rohde M."/>
            <person name="Goker M."/>
            <person name="Detter J.C."/>
            <person name="Woyke T."/>
            <person name="Bristow J."/>
            <person name="Eisen J.A."/>
            <person name="Markowitz V."/>
            <person name="Hugenholtz P."/>
            <person name="Kyrpides N.C."/>
            <person name="Klenk H.P."/>
        </authorList>
    </citation>
    <scope>NUCLEOTIDE SEQUENCE [LARGE SCALE GENOMIC DNA]</scope>
    <source>
        <strain evidence="4">DSM 21211 / LMG 22137 / NRRL B-23946 / LB-34</strain>
    </source>
</reference>
<dbReference type="HOGENOM" id="CLU_1081562_0_0_0"/>
<dbReference type="EMBL" id="CP002454">
    <property type="protein sequence ID" value="ADV68630.1"/>
    <property type="molecule type" value="Genomic_DNA"/>
</dbReference>
<dbReference type="eggNOG" id="COG0558">
    <property type="taxonomic scope" value="Bacteria"/>
</dbReference>
<dbReference type="AlphaFoldDB" id="E8U3K6"/>
<evidence type="ECO:0000313" key="3">
    <source>
        <dbReference type="EMBL" id="ADV68630.1"/>
    </source>
</evidence>
<dbReference type="PROSITE" id="PS00379">
    <property type="entry name" value="CDP_ALCOHOL_P_TRANSF"/>
    <property type="match status" value="1"/>
</dbReference>
<dbReference type="RefSeq" id="WP_013558133.1">
    <property type="nucleotide sequence ID" value="NC_014958.1"/>
</dbReference>
<dbReference type="Pfam" id="PF01066">
    <property type="entry name" value="CDP-OH_P_transf"/>
    <property type="match status" value="1"/>
</dbReference>
<protein>
    <submittedName>
        <fullName evidence="3">CDP-alcohol phosphatidyltransferase</fullName>
    </submittedName>
</protein>
<dbReference type="InterPro" id="IPR043130">
    <property type="entry name" value="CDP-OH_PTrfase_TM_dom"/>
</dbReference>
<gene>
    <name evidence="3" type="ordered locus">Deima_3001</name>
</gene>
<dbReference type="GO" id="GO:0008654">
    <property type="term" value="P:phospholipid biosynthetic process"/>
    <property type="evidence" value="ECO:0007669"/>
    <property type="project" value="InterPro"/>
</dbReference>